<evidence type="ECO:0000313" key="3">
    <source>
        <dbReference type="EMBL" id="KAG7480459.1"/>
    </source>
</evidence>
<dbReference type="Gene3D" id="2.30.30.190">
    <property type="entry name" value="CAP Gly-rich-like domain"/>
    <property type="match status" value="1"/>
</dbReference>
<feature type="region of interest" description="Disordered" evidence="1">
    <location>
        <begin position="502"/>
        <end position="579"/>
    </location>
</feature>
<feature type="region of interest" description="Disordered" evidence="1">
    <location>
        <begin position="96"/>
        <end position="135"/>
    </location>
</feature>
<dbReference type="PANTHER" id="PTHR13958:SF3">
    <property type="entry name" value="CAP-GLY DOMAIN-CONTAINING PROTEIN-RELATED"/>
    <property type="match status" value="1"/>
</dbReference>
<gene>
    <name evidence="3" type="ORF">MATL_G00056360</name>
</gene>
<proteinExistence type="predicted"/>
<protein>
    <recommendedName>
        <fullName evidence="2">CAP-Gly domain-containing protein</fullName>
    </recommendedName>
</protein>
<dbReference type="GO" id="GO:0034453">
    <property type="term" value="P:microtubule anchoring"/>
    <property type="evidence" value="ECO:0007669"/>
    <property type="project" value="InterPro"/>
</dbReference>
<organism evidence="3 4">
    <name type="scientific">Megalops atlanticus</name>
    <name type="common">Tarpon</name>
    <name type="synonym">Clupea gigantea</name>
    <dbReference type="NCBI Taxonomy" id="7932"/>
    <lineage>
        <taxon>Eukaryota</taxon>
        <taxon>Metazoa</taxon>
        <taxon>Chordata</taxon>
        <taxon>Craniata</taxon>
        <taxon>Vertebrata</taxon>
        <taxon>Euteleostomi</taxon>
        <taxon>Actinopterygii</taxon>
        <taxon>Neopterygii</taxon>
        <taxon>Teleostei</taxon>
        <taxon>Elopiformes</taxon>
        <taxon>Megalopidae</taxon>
        <taxon>Megalops</taxon>
    </lineage>
</organism>
<accession>A0A9D3Q8P7</accession>
<dbReference type="Proteomes" id="UP001046870">
    <property type="component" value="Chromosome 4"/>
</dbReference>
<dbReference type="OrthoDB" id="306254at2759"/>
<feature type="compositionally biased region" description="Polar residues" evidence="1">
    <location>
        <begin position="228"/>
        <end position="239"/>
    </location>
</feature>
<dbReference type="Pfam" id="PF01302">
    <property type="entry name" value="CAP_GLY"/>
    <property type="match status" value="1"/>
</dbReference>
<dbReference type="PROSITE" id="PS50245">
    <property type="entry name" value="CAP_GLY_2"/>
    <property type="match status" value="1"/>
</dbReference>
<sequence length="989" mass="107642">MTPHKSQCDAQTDVMTERRAPKAPLLGLQEGSGSSEKVSEEEDSSSAEDSSSSGGPLRVRSLPNSAEVSWKSQRSGGSFSSLPEFQRATAVCANISELSISSSDVEEDLPLDGEDRDWDMPDRDSPGGQGRLTDACSEVCTTPAGGGGSGERVTSNAATYNVQNNEWSPNALPSNNNREIVPFSDVTQAGYLQGVSQRGSTGMGQRETESSSAEDSFSDTEEKYEALSSCSEDLTSSEDNGADPHTAGAKASSPVRLGKHETAPPSHAELQEEKPLSPRTGAEFGQPPPEMQAQRRKCGTNKPEDFMSSWNPPAPEEALSEILSPVDEILSYGSAELPPPIAYDLHLPPPPPAFEVITWTSEEGFPRPPDDLDRGALWRTDLPAPGSQVKGHSLSERLQEGRVKDGSEDAESPLLATHSAAEEDDGSSDPLSSFRIGDRVLVCNSKPGRLRFKGTTAFASGYWAGVALDSPSGNHDGSFRGVRYFQCDKNCGVLVRAEDISHLPGEQDSDLETRVDDDPFSDEEPPSMSKPQREGEEGGASSRNRPERGSRPKQAPPGEGSSAPKQTCRNSGFLQEPNNNPLQIPNGACEQVFICGGASTPPFCGCEPDANTAQPLGGAESEDCTVRHTALSELQEMLHPQGECCAKGLRGHKDASDLHTDAMRADILSFLSLEQPAHFGEEKPTWTGWSDAHLQVAQVETAGTIHRCGGDLESLVERLMGELLKEVVKEAEEVKRKRHGNRAAPQKDGYVPNSEQKKSEGSQTRASPLCFSDQWHCSLACVMQPKVRVRPHDTGIVHRLVGASVEALWSQRGGHVISRDAPACLVDEESRRAYRQVIFDLTSDIFHEKMKDCQKTGGSPWETKDPSSLSICSGKTSLRDMKVMIQTEVRRILNLDCTDVQLRDMLQNMCKYWTAHRDRVDYILVQELHEEEMQWVDYSLDQLHVKMQLTEEIFDILLQDTVSVLNKIYGAPPGASPPTPQSSQLSLIP</sequence>
<dbReference type="PANTHER" id="PTHR13958">
    <property type="entry name" value="CENTROSOME-ASSOCIATED PROTEIN 350"/>
    <property type="match status" value="1"/>
</dbReference>
<feature type="compositionally biased region" description="Polar residues" evidence="1">
    <location>
        <begin position="164"/>
        <end position="178"/>
    </location>
</feature>
<dbReference type="InterPro" id="IPR036859">
    <property type="entry name" value="CAP-Gly_dom_sf"/>
</dbReference>
<dbReference type="SUPFAM" id="SSF74924">
    <property type="entry name" value="Cap-Gly domain"/>
    <property type="match status" value="1"/>
</dbReference>
<reference evidence="3" key="1">
    <citation type="submission" date="2021-01" db="EMBL/GenBank/DDBJ databases">
        <authorList>
            <person name="Zahm M."/>
            <person name="Roques C."/>
            <person name="Cabau C."/>
            <person name="Klopp C."/>
            <person name="Donnadieu C."/>
            <person name="Jouanno E."/>
            <person name="Lampietro C."/>
            <person name="Louis A."/>
            <person name="Herpin A."/>
            <person name="Echchiki A."/>
            <person name="Berthelot C."/>
            <person name="Parey E."/>
            <person name="Roest-Crollius H."/>
            <person name="Braasch I."/>
            <person name="Postlethwait J."/>
            <person name="Bobe J."/>
            <person name="Montfort J."/>
            <person name="Bouchez O."/>
            <person name="Begum T."/>
            <person name="Mejri S."/>
            <person name="Adams A."/>
            <person name="Chen W.-J."/>
            <person name="Guiguen Y."/>
        </authorList>
    </citation>
    <scope>NUCLEOTIDE SEQUENCE</scope>
    <source>
        <strain evidence="3">YG-15Mar2019-1</strain>
        <tissue evidence="3">Brain</tissue>
    </source>
</reference>
<feature type="compositionally biased region" description="Polar residues" evidence="1">
    <location>
        <begin position="1"/>
        <end position="14"/>
    </location>
</feature>
<dbReference type="InterPro" id="IPR025486">
    <property type="entry name" value="DUF4378"/>
</dbReference>
<keyword evidence="4" id="KW-1185">Reference proteome</keyword>
<feature type="region of interest" description="Disordered" evidence="1">
    <location>
        <begin position="732"/>
        <end position="765"/>
    </location>
</feature>
<evidence type="ECO:0000313" key="4">
    <source>
        <dbReference type="Proteomes" id="UP001046870"/>
    </source>
</evidence>
<dbReference type="SMART" id="SM01052">
    <property type="entry name" value="CAP_GLY"/>
    <property type="match status" value="1"/>
</dbReference>
<dbReference type="AlphaFoldDB" id="A0A9D3Q8P7"/>
<dbReference type="GO" id="GO:0008017">
    <property type="term" value="F:microtubule binding"/>
    <property type="evidence" value="ECO:0007669"/>
    <property type="project" value="InterPro"/>
</dbReference>
<comment type="caution">
    <text evidence="3">The sequence shown here is derived from an EMBL/GenBank/DDBJ whole genome shotgun (WGS) entry which is preliminary data.</text>
</comment>
<dbReference type="GO" id="GO:0005813">
    <property type="term" value="C:centrosome"/>
    <property type="evidence" value="ECO:0007669"/>
    <property type="project" value="InterPro"/>
</dbReference>
<evidence type="ECO:0000259" key="2">
    <source>
        <dbReference type="PROSITE" id="PS50245"/>
    </source>
</evidence>
<feature type="compositionally biased region" description="Polar residues" evidence="1">
    <location>
        <begin position="62"/>
        <end position="82"/>
    </location>
</feature>
<dbReference type="InterPro" id="IPR028750">
    <property type="entry name" value="CEP350/CC187"/>
</dbReference>
<name>A0A9D3Q8P7_MEGAT</name>
<feature type="compositionally biased region" description="Polar residues" evidence="1">
    <location>
        <begin position="563"/>
        <end position="579"/>
    </location>
</feature>
<feature type="region of interest" description="Disordered" evidence="1">
    <location>
        <begin position="377"/>
        <end position="411"/>
    </location>
</feature>
<feature type="region of interest" description="Disordered" evidence="1">
    <location>
        <begin position="1"/>
        <end position="82"/>
    </location>
</feature>
<evidence type="ECO:0000256" key="1">
    <source>
        <dbReference type="SAM" id="MobiDB-lite"/>
    </source>
</evidence>
<feature type="region of interest" description="Disordered" evidence="1">
    <location>
        <begin position="164"/>
        <end position="316"/>
    </location>
</feature>
<feature type="domain" description="CAP-Gly" evidence="2">
    <location>
        <begin position="454"/>
        <end position="496"/>
    </location>
</feature>
<dbReference type="EMBL" id="JAFDVH010000004">
    <property type="protein sequence ID" value="KAG7480459.1"/>
    <property type="molecule type" value="Genomic_DNA"/>
</dbReference>
<dbReference type="InterPro" id="IPR000938">
    <property type="entry name" value="CAP-Gly_domain"/>
</dbReference>
<feature type="compositionally biased region" description="Acidic residues" evidence="1">
    <location>
        <begin position="104"/>
        <end position="117"/>
    </location>
</feature>
<feature type="compositionally biased region" description="Basic and acidic residues" evidence="1">
    <location>
        <begin position="393"/>
        <end position="407"/>
    </location>
</feature>
<dbReference type="PROSITE" id="PS00845">
    <property type="entry name" value="CAP_GLY_1"/>
    <property type="match status" value="1"/>
</dbReference>
<dbReference type="Pfam" id="PF14309">
    <property type="entry name" value="DUF4378"/>
    <property type="match status" value="1"/>
</dbReference>